<dbReference type="InterPro" id="IPR006969">
    <property type="entry name" value="Stig-like"/>
</dbReference>
<name>A0A6A1VYH2_9ROSI</name>
<dbReference type="OrthoDB" id="2013942at2759"/>
<sequence length="155" mass="16881">MACALLKLTTILSLIIPLLLLALQSHLAFSNDIEDNEDIEYVVDSPLPNLRSRSRFLASTVIIKKGAHCDAISHNICNGIRATKGKALLYCCKKHCRNVLGDKNNCGSCGKKCKQGERCCDGTCTHISSNVNHCGKCNKKCAHGVKCEYGYCGYA</sequence>
<comment type="caution">
    <text evidence="4">The sequence shown here is derived from an EMBL/GenBank/DDBJ whole genome shotgun (WGS) entry which is preliminary data.</text>
</comment>
<reference evidence="4 5" key="1">
    <citation type="journal article" date="2019" name="Plant Biotechnol. J.">
        <title>The red bayberry genome and genetic basis of sex determination.</title>
        <authorList>
            <person name="Jia H.M."/>
            <person name="Jia H.J."/>
            <person name="Cai Q.L."/>
            <person name="Wang Y."/>
            <person name="Zhao H.B."/>
            <person name="Yang W.F."/>
            <person name="Wang G.Y."/>
            <person name="Li Y.H."/>
            <person name="Zhan D.L."/>
            <person name="Shen Y.T."/>
            <person name="Niu Q.F."/>
            <person name="Chang L."/>
            <person name="Qiu J."/>
            <person name="Zhao L."/>
            <person name="Xie H.B."/>
            <person name="Fu W.Y."/>
            <person name="Jin J."/>
            <person name="Li X.W."/>
            <person name="Jiao Y."/>
            <person name="Zhou C.C."/>
            <person name="Tu T."/>
            <person name="Chai C.Y."/>
            <person name="Gao J.L."/>
            <person name="Fan L.J."/>
            <person name="van de Weg E."/>
            <person name="Wang J.Y."/>
            <person name="Gao Z.S."/>
        </authorList>
    </citation>
    <scope>NUCLEOTIDE SEQUENCE [LARGE SCALE GENOMIC DNA]</scope>
    <source>
        <tissue evidence="4">Leaves</tissue>
    </source>
</reference>
<dbReference type="PANTHER" id="PTHR33227:SF6">
    <property type="entry name" value="PROTEIN GRIM REAPER"/>
    <property type="match status" value="1"/>
</dbReference>
<dbReference type="Pfam" id="PF04885">
    <property type="entry name" value="Stig1"/>
    <property type="match status" value="1"/>
</dbReference>
<dbReference type="Proteomes" id="UP000516437">
    <property type="component" value="Chromosome 4"/>
</dbReference>
<organism evidence="4 5">
    <name type="scientific">Morella rubra</name>
    <name type="common">Chinese bayberry</name>
    <dbReference type="NCBI Taxonomy" id="262757"/>
    <lineage>
        <taxon>Eukaryota</taxon>
        <taxon>Viridiplantae</taxon>
        <taxon>Streptophyta</taxon>
        <taxon>Embryophyta</taxon>
        <taxon>Tracheophyta</taxon>
        <taxon>Spermatophyta</taxon>
        <taxon>Magnoliopsida</taxon>
        <taxon>eudicotyledons</taxon>
        <taxon>Gunneridae</taxon>
        <taxon>Pentapetalae</taxon>
        <taxon>rosids</taxon>
        <taxon>fabids</taxon>
        <taxon>Fagales</taxon>
        <taxon>Myricaceae</taxon>
        <taxon>Morella</taxon>
    </lineage>
</organism>
<evidence type="ECO:0000256" key="2">
    <source>
        <dbReference type="ARBA" id="ARBA00022729"/>
    </source>
</evidence>
<dbReference type="EMBL" id="RXIC02000022">
    <property type="protein sequence ID" value="KAB1216608.1"/>
    <property type="molecule type" value="Genomic_DNA"/>
</dbReference>
<evidence type="ECO:0000256" key="3">
    <source>
        <dbReference type="SAM" id="SignalP"/>
    </source>
</evidence>
<comment type="similarity">
    <text evidence="1">Belongs to the STIG1 family.</text>
</comment>
<feature type="chain" id="PRO_5025517642" description="Protein GRIM REAPER" evidence="3">
    <location>
        <begin position="31"/>
        <end position="155"/>
    </location>
</feature>
<feature type="signal peptide" evidence="3">
    <location>
        <begin position="1"/>
        <end position="30"/>
    </location>
</feature>
<keyword evidence="2 3" id="KW-0732">Signal</keyword>
<protein>
    <recommendedName>
        <fullName evidence="6">Protein GRIM REAPER</fullName>
    </recommendedName>
</protein>
<proteinExistence type="inferred from homology"/>
<dbReference type="AlphaFoldDB" id="A0A6A1VYH2"/>
<evidence type="ECO:0000313" key="5">
    <source>
        <dbReference type="Proteomes" id="UP000516437"/>
    </source>
</evidence>
<keyword evidence="5" id="KW-1185">Reference proteome</keyword>
<evidence type="ECO:0000256" key="1">
    <source>
        <dbReference type="ARBA" id="ARBA00006010"/>
    </source>
</evidence>
<accession>A0A6A1VYH2</accession>
<dbReference type="PANTHER" id="PTHR33227">
    <property type="entry name" value="STIGMA-SPECIFIC STIG1-LIKE PROTEIN 3"/>
    <property type="match status" value="1"/>
</dbReference>
<evidence type="ECO:0008006" key="6">
    <source>
        <dbReference type="Google" id="ProtNLM"/>
    </source>
</evidence>
<gene>
    <name evidence="4" type="ORF">CJ030_MR4G025769</name>
</gene>
<evidence type="ECO:0000313" key="4">
    <source>
        <dbReference type="EMBL" id="KAB1216608.1"/>
    </source>
</evidence>